<comment type="similarity">
    <text evidence="2">Belongs to the UDP-glycosyltransferase family.</text>
</comment>
<evidence type="ECO:0000259" key="5">
    <source>
        <dbReference type="Pfam" id="PF26168"/>
    </source>
</evidence>
<proteinExistence type="inferred from homology"/>
<dbReference type="PANTHER" id="PTHR15486">
    <property type="entry name" value="ANCIENT UBIQUITOUS PROTEIN"/>
    <property type="match status" value="1"/>
</dbReference>
<evidence type="ECO:0000256" key="4">
    <source>
        <dbReference type="SAM" id="Phobius"/>
    </source>
</evidence>
<reference evidence="6 7" key="1">
    <citation type="submission" date="2023-10" db="EMBL/GenBank/DDBJ databases">
        <title>Chromosome-scale genome assembly provides insights into flower coloration mechanisms of Canna indica.</title>
        <authorList>
            <person name="Li C."/>
        </authorList>
    </citation>
    <scope>NUCLEOTIDE SEQUENCE [LARGE SCALE GENOMIC DNA]</scope>
    <source>
        <tissue evidence="6">Flower</tissue>
    </source>
</reference>
<dbReference type="GO" id="GO:0090447">
    <property type="term" value="F:glycerol-3-phosphate 2-O-acyltransferase activity"/>
    <property type="evidence" value="ECO:0007669"/>
    <property type="project" value="TreeGrafter"/>
</dbReference>
<keyword evidence="4" id="KW-0812">Transmembrane</keyword>
<dbReference type="EMBL" id="CP136892">
    <property type="protein sequence ID" value="WOL00426.1"/>
    <property type="molecule type" value="Genomic_DNA"/>
</dbReference>
<dbReference type="PANTHER" id="PTHR15486:SF96">
    <property type="entry name" value="LIPID DROPLET-REGULATING VLDL ASSEMBLY FACTOR AUP1"/>
    <property type="match status" value="1"/>
</dbReference>
<keyword evidence="3 4" id="KW-0472">Membrane</keyword>
<evidence type="ECO:0000256" key="1">
    <source>
        <dbReference type="ARBA" id="ARBA00004370"/>
    </source>
</evidence>
<dbReference type="SUPFAM" id="SSF69593">
    <property type="entry name" value="Glycerol-3-phosphate (1)-acyltransferase"/>
    <property type="match status" value="1"/>
</dbReference>
<keyword evidence="7" id="KW-1185">Reference proteome</keyword>
<dbReference type="GO" id="GO:0016791">
    <property type="term" value="F:phosphatase activity"/>
    <property type="evidence" value="ECO:0007669"/>
    <property type="project" value="TreeGrafter"/>
</dbReference>
<dbReference type="GO" id="GO:0016020">
    <property type="term" value="C:membrane"/>
    <property type="evidence" value="ECO:0007669"/>
    <property type="project" value="UniProtKB-SubCell"/>
</dbReference>
<comment type="subcellular location">
    <subcellularLocation>
        <location evidence="1">Membrane</location>
    </subcellularLocation>
</comment>
<dbReference type="Pfam" id="PF26168">
    <property type="entry name" value="Glyco_transf_N"/>
    <property type="match status" value="1"/>
</dbReference>
<dbReference type="GO" id="GO:0010143">
    <property type="term" value="P:cutin biosynthetic process"/>
    <property type="evidence" value="ECO:0007669"/>
    <property type="project" value="TreeGrafter"/>
</dbReference>
<dbReference type="InterPro" id="IPR058980">
    <property type="entry name" value="Glyco_transf_N"/>
</dbReference>
<evidence type="ECO:0000256" key="3">
    <source>
        <dbReference type="ARBA" id="ARBA00023136"/>
    </source>
</evidence>
<gene>
    <name evidence="6" type="ORF">Cni_G09139</name>
</gene>
<accession>A0AAQ3Q693</accession>
<protein>
    <submittedName>
        <fullName evidence="6">Glycerol-3-phosphate 2-O-acyltransferase 6-like</fullName>
    </submittedName>
</protein>
<evidence type="ECO:0000313" key="6">
    <source>
        <dbReference type="EMBL" id="WOL00426.1"/>
    </source>
</evidence>
<sequence length="272" mass="29338">MNMFRIKAAYIVPPKPQREAVTVDKLPKHVVYHDSRLVLKPTLLLALLILLSYPFTFLLACVRIATGSLLPMHHVGLGFRCLGFCITVGGSPPPPPKGSLLVSSVLFVCSHRTLLDPIFLFAAPSSPSPTPFPASSTSFRPSRLSRSPATAPLLNLARILFAHAWRPDSAAIRFHDLPLHAFPSPELDTSGALKFLAHLQLAFDVAVVHLHPPLTTLLRSLALSSCCVVLVHDFAMSFVAGVAVTFPSVEAFSFQSVSAFVGSRSTILNSGN</sequence>
<organism evidence="6 7">
    <name type="scientific">Canna indica</name>
    <name type="common">Indian-shot</name>
    <dbReference type="NCBI Taxonomy" id="4628"/>
    <lineage>
        <taxon>Eukaryota</taxon>
        <taxon>Viridiplantae</taxon>
        <taxon>Streptophyta</taxon>
        <taxon>Embryophyta</taxon>
        <taxon>Tracheophyta</taxon>
        <taxon>Spermatophyta</taxon>
        <taxon>Magnoliopsida</taxon>
        <taxon>Liliopsida</taxon>
        <taxon>Zingiberales</taxon>
        <taxon>Cannaceae</taxon>
        <taxon>Canna</taxon>
    </lineage>
</organism>
<evidence type="ECO:0000313" key="7">
    <source>
        <dbReference type="Proteomes" id="UP001327560"/>
    </source>
</evidence>
<feature type="domain" description="Glycosyltransferase N-terminal" evidence="5">
    <location>
        <begin position="162"/>
        <end position="261"/>
    </location>
</feature>
<evidence type="ECO:0000256" key="2">
    <source>
        <dbReference type="ARBA" id="ARBA00009995"/>
    </source>
</evidence>
<name>A0AAQ3Q693_9LILI</name>
<dbReference type="Proteomes" id="UP001327560">
    <property type="component" value="Chromosome 3"/>
</dbReference>
<dbReference type="AlphaFoldDB" id="A0AAQ3Q693"/>
<feature type="transmembrane region" description="Helical" evidence="4">
    <location>
        <begin position="43"/>
        <end position="62"/>
    </location>
</feature>
<keyword evidence="4" id="KW-1133">Transmembrane helix</keyword>